<dbReference type="InterPro" id="IPR050259">
    <property type="entry name" value="SDR"/>
</dbReference>
<protein>
    <submittedName>
        <fullName evidence="5">Short-chain dehydrogenase</fullName>
    </submittedName>
</protein>
<evidence type="ECO:0000256" key="4">
    <source>
        <dbReference type="RuleBase" id="RU000363"/>
    </source>
</evidence>
<name>A0A3D2X9U0_9FIRM</name>
<proteinExistence type="inferred from homology"/>
<evidence type="ECO:0000256" key="2">
    <source>
        <dbReference type="ARBA" id="ARBA00023002"/>
    </source>
</evidence>
<keyword evidence="3" id="KW-0753">Steroid metabolism</keyword>
<dbReference type="FunFam" id="3.40.50.720:FF:000173">
    <property type="entry name" value="3-oxoacyl-[acyl-carrier protein] reductase"/>
    <property type="match status" value="1"/>
</dbReference>
<dbReference type="Gene3D" id="3.40.50.720">
    <property type="entry name" value="NAD(P)-binding Rossmann-like Domain"/>
    <property type="match status" value="1"/>
</dbReference>
<gene>
    <name evidence="5" type="ORF">DHW61_16140</name>
</gene>
<accession>A0A3D2X9U0</accession>
<dbReference type="InterPro" id="IPR036291">
    <property type="entry name" value="NAD(P)-bd_dom_sf"/>
</dbReference>
<dbReference type="GO" id="GO:0016491">
    <property type="term" value="F:oxidoreductase activity"/>
    <property type="evidence" value="ECO:0007669"/>
    <property type="project" value="UniProtKB-KW"/>
</dbReference>
<dbReference type="EMBL" id="DPVV01000529">
    <property type="protein sequence ID" value="HCL03910.1"/>
    <property type="molecule type" value="Genomic_DNA"/>
</dbReference>
<organism evidence="5 6">
    <name type="scientific">Lachnoclostridium phytofermentans</name>
    <dbReference type="NCBI Taxonomy" id="66219"/>
    <lineage>
        <taxon>Bacteria</taxon>
        <taxon>Bacillati</taxon>
        <taxon>Bacillota</taxon>
        <taxon>Clostridia</taxon>
        <taxon>Lachnospirales</taxon>
        <taxon>Lachnospiraceae</taxon>
    </lineage>
</organism>
<dbReference type="PRINTS" id="PR00081">
    <property type="entry name" value="GDHRDH"/>
</dbReference>
<evidence type="ECO:0000313" key="5">
    <source>
        <dbReference type="EMBL" id="HCL03910.1"/>
    </source>
</evidence>
<evidence type="ECO:0000256" key="1">
    <source>
        <dbReference type="ARBA" id="ARBA00006484"/>
    </source>
</evidence>
<dbReference type="InterPro" id="IPR020904">
    <property type="entry name" value="Sc_DH/Rdtase_CS"/>
</dbReference>
<dbReference type="CDD" id="cd05233">
    <property type="entry name" value="SDR_c"/>
    <property type="match status" value="1"/>
</dbReference>
<keyword evidence="3" id="KW-0443">Lipid metabolism</keyword>
<dbReference type="PANTHER" id="PTHR42879:SF2">
    <property type="entry name" value="3-OXOACYL-[ACYL-CARRIER-PROTEIN] REDUCTASE FABG"/>
    <property type="match status" value="1"/>
</dbReference>
<reference evidence="5 6" key="1">
    <citation type="journal article" date="2018" name="Nat. Biotechnol.">
        <title>A standardized bacterial taxonomy based on genome phylogeny substantially revises the tree of life.</title>
        <authorList>
            <person name="Parks D.H."/>
            <person name="Chuvochina M."/>
            <person name="Waite D.W."/>
            <person name="Rinke C."/>
            <person name="Skarshewski A."/>
            <person name="Chaumeil P.A."/>
            <person name="Hugenholtz P."/>
        </authorList>
    </citation>
    <scope>NUCLEOTIDE SEQUENCE [LARGE SCALE GENOMIC DNA]</scope>
    <source>
        <strain evidence="5">UBA11728</strain>
    </source>
</reference>
<comment type="similarity">
    <text evidence="1 4">Belongs to the short-chain dehydrogenases/reductases (SDR) family.</text>
</comment>
<dbReference type="AlphaFoldDB" id="A0A3D2X9U0"/>
<comment type="caution">
    <text evidence="5">The sequence shown here is derived from an EMBL/GenBank/DDBJ whole genome shotgun (WGS) entry which is preliminary data.</text>
</comment>
<dbReference type="PROSITE" id="PS00061">
    <property type="entry name" value="ADH_SHORT"/>
    <property type="match status" value="1"/>
</dbReference>
<dbReference type="SUPFAM" id="SSF51735">
    <property type="entry name" value="NAD(P)-binding Rossmann-fold domains"/>
    <property type="match status" value="1"/>
</dbReference>
<evidence type="ECO:0000256" key="3">
    <source>
        <dbReference type="ARBA" id="ARBA00023221"/>
    </source>
</evidence>
<dbReference type="PANTHER" id="PTHR42879">
    <property type="entry name" value="3-OXOACYL-(ACYL-CARRIER-PROTEIN) REDUCTASE"/>
    <property type="match status" value="1"/>
</dbReference>
<evidence type="ECO:0000313" key="6">
    <source>
        <dbReference type="Proteomes" id="UP000262969"/>
    </source>
</evidence>
<dbReference type="Proteomes" id="UP000262969">
    <property type="component" value="Unassembled WGS sequence"/>
</dbReference>
<sequence length="242" mass="26217">MNKVALITGSSRGIGRAIALKFAKEGYAVIINGLKESKQLASLQEEILSLSVPCLKFAGDISDYHVVETLFEEINRQFGKLDILINNAGVSHIGLFTDMTPEEWTRLLQINFVSVLNTCHLAVPMFVSKKSGRILNISSVWGNCGASCEAVYSATKGAINSFTKALAKELAPSDIPVNALACGVIDTEMNQCFTVEDREALCEEIPMGRMATTEEVADTVFRLCEGSAYLTGQVITLDGGWI</sequence>
<dbReference type="Pfam" id="PF00106">
    <property type="entry name" value="adh_short"/>
    <property type="match status" value="1"/>
</dbReference>
<keyword evidence="2" id="KW-0560">Oxidoreductase</keyword>
<dbReference type="InterPro" id="IPR002347">
    <property type="entry name" value="SDR_fam"/>
</dbReference>
<dbReference type="GO" id="GO:0008202">
    <property type="term" value="P:steroid metabolic process"/>
    <property type="evidence" value="ECO:0007669"/>
    <property type="project" value="UniProtKB-KW"/>
</dbReference>
<dbReference type="GO" id="GO:0032787">
    <property type="term" value="P:monocarboxylic acid metabolic process"/>
    <property type="evidence" value="ECO:0007669"/>
    <property type="project" value="UniProtKB-ARBA"/>
</dbReference>
<dbReference type="PRINTS" id="PR00080">
    <property type="entry name" value="SDRFAMILY"/>
</dbReference>
<dbReference type="NCBIfam" id="NF047420">
    <property type="entry name" value="EF_P_mod_YmfI"/>
    <property type="match status" value="1"/>
</dbReference>